<feature type="compositionally biased region" description="Basic and acidic residues" evidence="1">
    <location>
        <begin position="20"/>
        <end position="29"/>
    </location>
</feature>
<dbReference type="EMBL" id="BPVZ01000101">
    <property type="protein sequence ID" value="GKV33635.1"/>
    <property type="molecule type" value="Genomic_DNA"/>
</dbReference>
<name>A0AAV5L8W2_9ROSI</name>
<evidence type="ECO:0000313" key="4">
    <source>
        <dbReference type="Proteomes" id="UP001054252"/>
    </source>
</evidence>
<dbReference type="Proteomes" id="UP001054252">
    <property type="component" value="Unassembled WGS sequence"/>
</dbReference>
<proteinExistence type="predicted"/>
<dbReference type="AlphaFoldDB" id="A0AAV5L8W2"/>
<keyword evidence="2" id="KW-0472">Membrane</keyword>
<reference evidence="3 4" key="1">
    <citation type="journal article" date="2021" name="Commun. Biol.">
        <title>The genome of Shorea leprosula (Dipterocarpaceae) highlights the ecological relevance of drought in aseasonal tropical rainforests.</title>
        <authorList>
            <person name="Ng K.K.S."/>
            <person name="Kobayashi M.J."/>
            <person name="Fawcett J.A."/>
            <person name="Hatakeyama M."/>
            <person name="Paape T."/>
            <person name="Ng C.H."/>
            <person name="Ang C.C."/>
            <person name="Tnah L.H."/>
            <person name="Lee C.T."/>
            <person name="Nishiyama T."/>
            <person name="Sese J."/>
            <person name="O'Brien M.J."/>
            <person name="Copetti D."/>
            <person name="Mohd Noor M.I."/>
            <person name="Ong R.C."/>
            <person name="Putra M."/>
            <person name="Sireger I.Z."/>
            <person name="Indrioko S."/>
            <person name="Kosugi Y."/>
            <person name="Izuno A."/>
            <person name="Isagi Y."/>
            <person name="Lee S.L."/>
            <person name="Shimizu K.K."/>
        </authorList>
    </citation>
    <scope>NUCLEOTIDE SEQUENCE [LARGE SCALE GENOMIC DNA]</scope>
    <source>
        <strain evidence="3">214</strain>
    </source>
</reference>
<organism evidence="3 4">
    <name type="scientific">Rubroshorea leprosula</name>
    <dbReference type="NCBI Taxonomy" id="152421"/>
    <lineage>
        <taxon>Eukaryota</taxon>
        <taxon>Viridiplantae</taxon>
        <taxon>Streptophyta</taxon>
        <taxon>Embryophyta</taxon>
        <taxon>Tracheophyta</taxon>
        <taxon>Spermatophyta</taxon>
        <taxon>Magnoliopsida</taxon>
        <taxon>eudicotyledons</taxon>
        <taxon>Gunneridae</taxon>
        <taxon>Pentapetalae</taxon>
        <taxon>rosids</taxon>
        <taxon>malvids</taxon>
        <taxon>Malvales</taxon>
        <taxon>Dipterocarpaceae</taxon>
        <taxon>Rubroshorea</taxon>
    </lineage>
</organism>
<comment type="caution">
    <text evidence="3">The sequence shown here is derived from an EMBL/GenBank/DDBJ whole genome shotgun (WGS) entry which is preliminary data.</text>
</comment>
<sequence length="64" mass="6977">MAARKRASATATTTAAVDMKPTETEHKSGESTSLDPPIAPSKLGVIAKLCLFFSIPYFYLLFFH</sequence>
<protein>
    <submittedName>
        <fullName evidence="3">Uncharacterized protein</fullName>
    </submittedName>
</protein>
<feature type="transmembrane region" description="Helical" evidence="2">
    <location>
        <begin position="43"/>
        <end position="63"/>
    </location>
</feature>
<gene>
    <name evidence="3" type="ORF">SLEP1_g42115</name>
</gene>
<feature type="region of interest" description="Disordered" evidence="1">
    <location>
        <begin position="1"/>
        <end position="35"/>
    </location>
</feature>
<keyword evidence="4" id="KW-1185">Reference proteome</keyword>
<accession>A0AAV5L8W2</accession>
<evidence type="ECO:0000256" key="1">
    <source>
        <dbReference type="SAM" id="MobiDB-lite"/>
    </source>
</evidence>
<keyword evidence="2" id="KW-1133">Transmembrane helix</keyword>
<keyword evidence="2" id="KW-0812">Transmembrane</keyword>
<evidence type="ECO:0000313" key="3">
    <source>
        <dbReference type="EMBL" id="GKV33635.1"/>
    </source>
</evidence>
<evidence type="ECO:0000256" key="2">
    <source>
        <dbReference type="SAM" id="Phobius"/>
    </source>
</evidence>